<feature type="repeat" description="TPR" evidence="1">
    <location>
        <begin position="2"/>
        <end position="35"/>
    </location>
</feature>
<keyword evidence="3" id="KW-1185">Reference proteome</keyword>
<dbReference type="SUPFAM" id="SSF48452">
    <property type="entry name" value="TPR-like"/>
    <property type="match status" value="1"/>
</dbReference>
<dbReference type="InterPro" id="IPR011990">
    <property type="entry name" value="TPR-like_helical_dom_sf"/>
</dbReference>
<accession>A0A1R3HG95</accession>
<keyword evidence="1" id="KW-0802">TPR repeat</keyword>
<dbReference type="STRING" id="93759.A0A1R3HG95"/>
<dbReference type="OrthoDB" id="1898560at2759"/>
<dbReference type="Proteomes" id="UP000187203">
    <property type="component" value="Unassembled WGS sequence"/>
</dbReference>
<dbReference type="EMBL" id="AWUE01020224">
    <property type="protein sequence ID" value="OMO69386.1"/>
    <property type="molecule type" value="Genomic_DNA"/>
</dbReference>
<dbReference type="Pfam" id="PF13414">
    <property type="entry name" value="TPR_11"/>
    <property type="match status" value="1"/>
</dbReference>
<organism evidence="2 3">
    <name type="scientific">Corchorus olitorius</name>
    <dbReference type="NCBI Taxonomy" id="93759"/>
    <lineage>
        <taxon>Eukaryota</taxon>
        <taxon>Viridiplantae</taxon>
        <taxon>Streptophyta</taxon>
        <taxon>Embryophyta</taxon>
        <taxon>Tracheophyta</taxon>
        <taxon>Spermatophyta</taxon>
        <taxon>Magnoliopsida</taxon>
        <taxon>eudicotyledons</taxon>
        <taxon>Gunneridae</taxon>
        <taxon>Pentapetalae</taxon>
        <taxon>rosids</taxon>
        <taxon>malvids</taxon>
        <taxon>Malvales</taxon>
        <taxon>Malvaceae</taxon>
        <taxon>Grewioideae</taxon>
        <taxon>Apeibeae</taxon>
        <taxon>Corchorus</taxon>
    </lineage>
</organism>
<dbReference type="Gene3D" id="1.25.40.10">
    <property type="entry name" value="Tetratricopeptide repeat domain"/>
    <property type="match status" value="1"/>
</dbReference>
<name>A0A1R3HG95_9ROSI</name>
<reference evidence="3" key="1">
    <citation type="submission" date="2013-09" db="EMBL/GenBank/DDBJ databases">
        <title>Corchorus olitorius genome sequencing.</title>
        <authorList>
            <person name="Alam M."/>
            <person name="Haque M.S."/>
            <person name="Islam M.S."/>
            <person name="Emdad E.M."/>
            <person name="Islam M.M."/>
            <person name="Ahmed B."/>
            <person name="Halim A."/>
            <person name="Hossen Q.M.M."/>
            <person name="Hossain M.Z."/>
            <person name="Ahmed R."/>
            <person name="Khan M.M."/>
            <person name="Islam R."/>
            <person name="Rashid M.M."/>
            <person name="Khan S.A."/>
            <person name="Rahman M.S."/>
            <person name="Alam M."/>
            <person name="Yahiya A.S."/>
            <person name="Khan M.S."/>
            <person name="Azam M.S."/>
            <person name="Haque T."/>
            <person name="Lashkar M.Z.H."/>
            <person name="Akhand A.I."/>
            <person name="Morshed G."/>
            <person name="Roy S."/>
            <person name="Uddin K.S."/>
            <person name="Rabeya T."/>
            <person name="Hossain A.S."/>
            <person name="Chowdhury A."/>
            <person name="Snigdha A.R."/>
            <person name="Mortoza M.S."/>
            <person name="Matin S.A."/>
            <person name="Hoque S.M.E."/>
            <person name="Islam M.K."/>
            <person name="Roy D.K."/>
            <person name="Haider R."/>
            <person name="Moosa M.M."/>
            <person name="Elias S.M."/>
            <person name="Hasan A.M."/>
            <person name="Jahan S."/>
            <person name="Shafiuddin M."/>
            <person name="Mahmood N."/>
            <person name="Shommy N.S."/>
        </authorList>
    </citation>
    <scope>NUCLEOTIDE SEQUENCE [LARGE SCALE GENOMIC DNA]</scope>
    <source>
        <strain evidence="3">cv. O-4</strain>
    </source>
</reference>
<dbReference type="PROSITE" id="PS50005">
    <property type="entry name" value="TPR"/>
    <property type="match status" value="1"/>
</dbReference>
<dbReference type="AlphaFoldDB" id="A0A1R3HG95"/>
<gene>
    <name evidence="2" type="ORF">COLO4_29082</name>
</gene>
<dbReference type="InterPro" id="IPR019734">
    <property type="entry name" value="TPR_rpt"/>
</dbReference>
<comment type="caution">
    <text evidence="2">The sequence shown here is derived from an EMBL/GenBank/DDBJ whole genome shotgun (WGS) entry which is preliminary data.</text>
</comment>
<evidence type="ECO:0000313" key="2">
    <source>
        <dbReference type="EMBL" id="OMO69386.1"/>
    </source>
</evidence>
<sequence length="65" mass="7301">MASDIEIEAKDAFIDDRFELALELYSQAIELNPNNADLYADRTEYGGFGTCMCSRVDGFQSNNLK</sequence>
<protein>
    <submittedName>
        <fullName evidence="2">Tetratricopeptide-like helical</fullName>
    </submittedName>
</protein>
<proteinExistence type="predicted"/>
<evidence type="ECO:0000256" key="1">
    <source>
        <dbReference type="PROSITE-ProRule" id="PRU00339"/>
    </source>
</evidence>
<evidence type="ECO:0000313" key="3">
    <source>
        <dbReference type="Proteomes" id="UP000187203"/>
    </source>
</evidence>